<keyword evidence="4" id="KW-0804">Transcription</keyword>
<dbReference type="PANTHER" id="PTHR30126:SF91">
    <property type="entry name" value="LYSR FAMILY TRANSCRIPTIONAL REGULATOR"/>
    <property type="match status" value="1"/>
</dbReference>
<dbReference type="Gene3D" id="3.40.190.290">
    <property type="match status" value="1"/>
</dbReference>
<keyword evidence="3" id="KW-0238">DNA-binding</keyword>
<dbReference type="InterPro" id="IPR036388">
    <property type="entry name" value="WH-like_DNA-bd_sf"/>
</dbReference>
<evidence type="ECO:0000256" key="1">
    <source>
        <dbReference type="ARBA" id="ARBA00009437"/>
    </source>
</evidence>
<evidence type="ECO:0000259" key="5">
    <source>
        <dbReference type="PROSITE" id="PS50931"/>
    </source>
</evidence>
<dbReference type="SUPFAM" id="SSF53850">
    <property type="entry name" value="Periplasmic binding protein-like II"/>
    <property type="match status" value="1"/>
</dbReference>
<evidence type="ECO:0000256" key="2">
    <source>
        <dbReference type="ARBA" id="ARBA00023015"/>
    </source>
</evidence>
<dbReference type="PANTHER" id="PTHR30126">
    <property type="entry name" value="HTH-TYPE TRANSCRIPTIONAL REGULATOR"/>
    <property type="match status" value="1"/>
</dbReference>
<evidence type="ECO:0000256" key="3">
    <source>
        <dbReference type="ARBA" id="ARBA00023125"/>
    </source>
</evidence>
<dbReference type="InterPro" id="IPR000847">
    <property type="entry name" value="LysR_HTH_N"/>
</dbReference>
<protein>
    <submittedName>
        <fullName evidence="6">LysR family transcriptional regulator</fullName>
    </submittedName>
</protein>
<dbReference type="KEGG" id="cnan:A2G96_17240"/>
<dbReference type="SUPFAM" id="SSF46785">
    <property type="entry name" value="Winged helix' DNA-binding domain"/>
    <property type="match status" value="1"/>
</dbReference>
<dbReference type="RefSeq" id="WP_062801274.1">
    <property type="nucleotide sequence ID" value="NZ_CP014844.1"/>
</dbReference>
<keyword evidence="7" id="KW-1185">Reference proteome</keyword>
<dbReference type="EMBL" id="CP014844">
    <property type="protein sequence ID" value="AMR79339.1"/>
    <property type="molecule type" value="Genomic_DNA"/>
</dbReference>
<dbReference type="CDD" id="cd05466">
    <property type="entry name" value="PBP2_LTTR_substrate"/>
    <property type="match status" value="1"/>
</dbReference>
<dbReference type="PRINTS" id="PR00039">
    <property type="entry name" value="HTHLYSR"/>
</dbReference>
<dbReference type="InterPro" id="IPR005119">
    <property type="entry name" value="LysR_subst-bd"/>
</dbReference>
<dbReference type="OrthoDB" id="196624at2"/>
<proteinExistence type="inferred from homology"/>
<evidence type="ECO:0000256" key="4">
    <source>
        <dbReference type="ARBA" id="ARBA00023163"/>
    </source>
</evidence>
<evidence type="ECO:0000313" key="6">
    <source>
        <dbReference type="EMBL" id="AMR79339.1"/>
    </source>
</evidence>
<dbReference type="GO" id="GO:0000976">
    <property type="term" value="F:transcription cis-regulatory region binding"/>
    <property type="evidence" value="ECO:0007669"/>
    <property type="project" value="TreeGrafter"/>
</dbReference>
<dbReference type="STRING" id="1796606.A2G96_17240"/>
<feature type="domain" description="HTH lysR-type" evidence="5">
    <location>
        <begin position="3"/>
        <end position="60"/>
    </location>
</feature>
<dbReference type="Proteomes" id="UP000075238">
    <property type="component" value="Chromosome 1"/>
</dbReference>
<organism evidence="6 7">
    <name type="scientific">Cupriavidus nantongensis</name>
    <dbReference type="NCBI Taxonomy" id="1796606"/>
    <lineage>
        <taxon>Bacteria</taxon>
        <taxon>Pseudomonadati</taxon>
        <taxon>Pseudomonadota</taxon>
        <taxon>Betaproteobacteria</taxon>
        <taxon>Burkholderiales</taxon>
        <taxon>Burkholderiaceae</taxon>
        <taxon>Cupriavidus</taxon>
    </lineage>
</organism>
<reference evidence="6 7" key="1">
    <citation type="submission" date="2016-03" db="EMBL/GenBank/DDBJ databases">
        <title>Complete genome sequence of a novel chlorpyrifos degrading bacterium, Cupriavidus nantongensis sp. X1.</title>
        <authorList>
            <person name="Fang L."/>
        </authorList>
    </citation>
    <scope>NUCLEOTIDE SEQUENCE [LARGE SCALE GENOMIC DNA]</scope>
    <source>
        <strain evidence="6 7">X1</strain>
    </source>
</reference>
<accession>A0A142JMM7</accession>
<evidence type="ECO:0000313" key="7">
    <source>
        <dbReference type="Proteomes" id="UP000075238"/>
    </source>
</evidence>
<dbReference type="FunFam" id="1.10.10.10:FF:000001">
    <property type="entry name" value="LysR family transcriptional regulator"/>
    <property type="match status" value="1"/>
</dbReference>
<gene>
    <name evidence="6" type="ORF">A2G96_17240</name>
</gene>
<keyword evidence="2" id="KW-0805">Transcription regulation</keyword>
<sequence>MRFSLDQLQVFALVVETGSFSAAARRLGKTQSTISAAVANLEIDLGVPLFDRSSRNPALTAAGRKLLTEAEAVLERCLSLQSHAASLADANPPGLTLAIEIPYHAVTPVLAEFEREFPYVDLTLRNPVYGDVSELVLQGEAELGIAFAQPHYAPELAFVQLGKLVMVHVVHPGHPLAGRGQVSFADLHAYRRLAFSAHADKLPTSEYLRAARVWRAESYLALVEMVRSGLGWATLPRQLVREALARGELVELDLAAYPYTDWLVGVDLIWAKSARPQGRAVQWLRQRFRDNMVFEVDRRGQQTAR</sequence>
<dbReference type="Pfam" id="PF03466">
    <property type="entry name" value="LysR_substrate"/>
    <property type="match status" value="1"/>
</dbReference>
<dbReference type="GO" id="GO:0003700">
    <property type="term" value="F:DNA-binding transcription factor activity"/>
    <property type="evidence" value="ECO:0007669"/>
    <property type="project" value="InterPro"/>
</dbReference>
<name>A0A142JMM7_9BURK</name>
<dbReference type="Gene3D" id="1.10.10.10">
    <property type="entry name" value="Winged helix-like DNA-binding domain superfamily/Winged helix DNA-binding domain"/>
    <property type="match status" value="1"/>
</dbReference>
<dbReference type="InterPro" id="IPR036390">
    <property type="entry name" value="WH_DNA-bd_sf"/>
</dbReference>
<dbReference type="AlphaFoldDB" id="A0A142JMM7"/>
<dbReference type="Pfam" id="PF00126">
    <property type="entry name" value="HTH_1"/>
    <property type="match status" value="1"/>
</dbReference>
<comment type="similarity">
    <text evidence="1">Belongs to the LysR transcriptional regulatory family.</text>
</comment>
<dbReference type="PROSITE" id="PS50931">
    <property type="entry name" value="HTH_LYSR"/>
    <property type="match status" value="1"/>
</dbReference>